<feature type="compositionally biased region" description="Basic and acidic residues" evidence="6">
    <location>
        <begin position="389"/>
        <end position="407"/>
    </location>
</feature>
<feature type="compositionally biased region" description="Acidic residues" evidence="6">
    <location>
        <begin position="10"/>
        <end position="20"/>
    </location>
</feature>
<evidence type="ECO:0000256" key="5">
    <source>
        <dbReference type="ARBA" id="ARBA00023242"/>
    </source>
</evidence>
<organism evidence="7 8">
    <name type="scientific">Byssochlamys spectabilis</name>
    <name type="common">Paecilomyces variotii</name>
    <dbReference type="NCBI Taxonomy" id="264951"/>
    <lineage>
        <taxon>Eukaryota</taxon>
        <taxon>Fungi</taxon>
        <taxon>Dikarya</taxon>
        <taxon>Ascomycota</taxon>
        <taxon>Pezizomycotina</taxon>
        <taxon>Eurotiomycetes</taxon>
        <taxon>Eurotiomycetidae</taxon>
        <taxon>Eurotiales</taxon>
        <taxon>Thermoascaceae</taxon>
        <taxon>Paecilomyces</taxon>
    </lineage>
</organism>
<dbReference type="Proteomes" id="UP000283841">
    <property type="component" value="Unassembled WGS sequence"/>
</dbReference>
<dbReference type="PANTHER" id="PTHR15502:SF7">
    <property type="entry name" value="CALCINEURIN-BINDING PROTEIN CABIN-1"/>
    <property type="match status" value="1"/>
</dbReference>
<comment type="caution">
    <text evidence="7">The sequence shown here is derived from an EMBL/GenBank/DDBJ whole genome shotgun (WGS) entry which is preliminary data.</text>
</comment>
<feature type="compositionally biased region" description="Acidic residues" evidence="6">
    <location>
        <begin position="1917"/>
        <end position="2006"/>
    </location>
</feature>
<name>A0A443HNZ4_BYSSP</name>
<feature type="region of interest" description="Disordered" evidence="6">
    <location>
        <begin position="1812"/>
        <end position="2029"/>
    </location>
</feature>
<comment type="function">
    <text evidence="1">Has a role in a nucleosome assembly pathway that is required for the integrity of heterochromatin and proper chromosome segregation.</text>
</comment>
<accession>A0A443HNZ4</accession>
<feature type="region of interest" description="Disordered" evidence="6">
    <location>
        <begin position="1772"/>
        <end position="1800"/>
    </location>
</feature>
<dbReference type="GO" id="GO:0006325">
    <property type="term" value="P:chromatin organization"/>
    <property type="evidence" value="ECO:0007669"/>
    <property type="project" value="InterPro"/>
</dbReference>
<keyword evidence="8" id="KW-1185">Reference proteome</keyword>
<evidence type="ECO:0000313" key="7">
    <source>
        <dbReference type="EMBL" id="RWQ93535.1"/>
    </source>
</evidence>
<feature type="compositionally biased region" description="Pro residues" evidence="6">
    <location>
        <begin position="1779"/>
        <end position="1790"/>
    </location>
</feature>
<sequence>MSSWVALNIEPDEDSEEEIDDTKEIQIEEALKLYQNALKLHSQGPQFYPQAAEAYKALFKSEIFNYPESISDYKRTTLEHDGLPDQVDILDEVVAETGAYDINETSSTLLQTIYLSYKNYGQFLLDSLKDSLQKTREDIREASPSSVGDIATKSKTALEMFAEALERDDTDLDLWRKTARIGGALQSYRMTRFGLESVLEDEDEELKARTAQLGLEEAFAMEDLRGTLLKLDDRPSLSQIPSKTPKKALLRLLRSQTDLYPYLPALSHQISSTDPKHKPLAPPPVRQAISPVDKTWAAVGKAILQIIVDEEQGNTHLGPGAAIEIQLPVGEEPSVAASIEDPVETTAPEIQTKVETEPKDVDMLANNETQQPESQVATKAQDANEVETTEDHSSIDQRAETQLRESLEGQSGQPNEDAGPQEEPADETELKSASAPSRKRSSGSFGNDDAGESGRAKSRRTRARESNVEAAQQADEVTFDQEKYYEDRLEVFSHADQWMFGTVGSLLSKVGVEDLGSIDELKSKVCLLDDRKESTNLAATQSNTLETMLYRDLRKSLMNWDDERSKAVLQGDSSTGLQDLRGMNRSGLAIFLEHSRKPIKKPGPDKVLSGGDGLSAFVQCVNGEWLHLHEVALSWLQKLLMPGNGRFSTDTSVPNGSGWPNMQSTYTSSLWPDALKETVVQISIREDEFIYGRMVESISELEQEILRQSSKGPFEYTLKHYSEMEMIQTLYELHLDVYALINNPNSEVDGGTRIIQKDRLARWGLLARTAVNHFMDHGDDRASRTTIGLRHLWSSTFHSNMAEDAGREHILLCLQDLRNILSALGDPEITLLNNAVMPEISAAALDQEISRLNSMDFFMMIFGSDSKDPVDLIESIEPILEPSSVQFIDGEDEAPEIPGSHLQEMASFLDRGDATLRLFLWRRLQDAYRAINYPPKVVSCNLRSIETIMRELRSPSRTEIPEEQRQINLLRWLKSVDDVLAKTLAQVLAEPEKSFECIDADHLQSSMSAIAQLSKLLHSFALYEDSVRVGQLAGPELRGQLSKSLESFKDKLRDMQVRAWLLQYALLKEAIIQNKEQFDTPADDRVHYLRSVHNALGVRSACKYSSKQLLRVMKSELLTLQTEDNYDSDISQVLFDLHGVKLSAYDGTVDHGCHPEKLDRATAVMMIDFVMAQANRMSIKDLSKSELKSTIDKMQQSIGMTRASPPLSFNRRVVSAYLKSPINPSHLFRAVQGIGELSMIPVPTESAKIAQKGWYFLLGHAALTKFRSQKRLNPVPTNDLDDAITYFRQDLEHGSGRWESWYRLAQTYDTKLEEDITWSADKINNNRAELVALQRNAIHCYSMAVATAIQSAESTPENRAILSDLYTDFGIRMYSSSREPLSMGAFSLADYTRHFSKEETQQMYKGQPFKEMRLYSVWNFASYLLRRAMIDKPKQWMNYYILSKCLWKMFSCDDTVRGPSKRVEIDDLIDCLLDAIEALPQRKDSRSEPIFEPHYKLVSIVHKLVRRGVLKPTEGSSTLTTTPWARKVSPPAEDLEVWQPYILEVLKNLRNADKSNWHHRIVARTAHILYDDRKDESAAASAKHELTQQIFTKTMTLQVWKPEYERPGRHFVYTTRYVYFFVSLLDQLNDRANLEQLLRRVRKKQGDFINHTKLWEDICLVYAKLIRRAAGISEGHEEGIFKPLSWDEFVTNTARLDALPQLPTTCMTLLELIRDAVELKKLNNNLMKVTVLEDLVADLYARLYEVNIHHFVEQAKEESKEKMKVDHVLMTNDGAADTPTPPTSAPPSEAPVPRGRTKGIARRDIQKRAEAIVNRMVPRAALPKPAVPTEGEGPRQSVPTIQTTAPIPIRNSAREDEQRGPRGSLPGSVHDSADDESELSEIDEERLSKLNAEHKDLLFPNLNGRSPDPTSELSAVDGDEGDDGEGEGEGDGEEEDEDEEGDEEIEDAEGDGEQAEEGAEGEGVTELEEEEGQGEGDGDEVEPEAEDEDADETELDPNVDDEETEQQDSTQEQGKPDEPEPMDTQASDA</sequence>
<feature type="region of interest" description="Disordered" evidence="6">
    <location>
        <begin position="367"/>
        <end position="474"/>
    </location>
</feature>
<evidence type="ECO:0000313" key="8">
    <source>
        <dbReference type="Proteomes" id="UP000283841"/>
    </source>
</evidence>
<proteinExistence type="inferred from homology"/>
<feature type="region of interest" description="Disordered" evidence="6">
    <location>
        <begin position="1"/>
        <end position="20"/>
    </location>
</feature>
<feature type="compositionally biased region" description="Acidic residues" evidence="6">
    <location>
        <begin position="1873"/>
        <end position="1884"/>
    </location>
</feature>
<comment type="similarity">
    <text evidence="3">Belongs to the HIR3 family.</text>
</comment>
<dbReference type="RefSeq" id="XP_028483180.1">
    <property type="nucleotide sequence ID" value="XM_028631087.1"/>
</dbReference>
<dbReference type="GO" id="GO:0005634">
    <property type="term" value="C:nucleus"/>
    <property type="evidence" value="ECO:0007669"/>
    <property type="project" value="UniProtKB-SubCell"/>
</dbReference>
<dbReference type="GO" id="GO:0000417">
    <property type="term" value="C:HIR complex"/>
    <property type="evidence" value="ECO:0007669"/>
    <property type="project" value="TreeGrafter"/>
</dbReference>
<feature type="compositionally biased region" description="Polar residues" evidence="6">
    <location>
        <begin position="367"/>
        <end position="378"/>
    </location>
</feature>
<dbReference type="InterPro" id="IPR033053">
    <property type="entry name" value="Hir3/CABIN1"/>
</dbReference>
<dbReference type="GeneID" id="39600364"/>
<protein>
    <recommendedName>
        <fullName evidence="4">Histone transcription regulator 3 homolog</fullName>
    </recommendedName>
</protein>
<gene>
    <name evidence="7" type="ORF">C8Q69DRAFT_473915</name>
</gene>
<dbReference type="GO" id="GO:0031491">
    <property type="term" value="F:nucleosome binding"/>
    <property type="evidence" value="ECO:0007669"/>
    <property type="project" value="TreeGrafter"/>
</dbReference>
<dbReference type="VEuPathDB" id="FungiDB:C8Q69DRAFT_473915"/>
<evidence type="ECO:0000256" key="4">
    <source>
        <dbReference type="ARBA" id="ARBA00014848"/>
    </source>
</evidence>
<dbReference type="PANTHER" id="PTHR15502">
    <property type="entry name" value="CALCINEURIN-BINDING PROTEIN CABIN 1-RELATED"/>
    <property type="match status" value="1"/>
</dbReference>
<dbReference type="EMBL" id="RCNU01000009">
    <property type="protein sequence ID" value="RWQ93535.1"/>
    <property type="molecule type" value="Genomic_DNA"/>
</dbReference>
<evidence type="ECO:0000256" key="2">
    <source>
        <dbReference type="ARBA" id="ARBA00004123"/>
    </source>
</evidence>
<evidence type="ECO:0000256" key="6">
    <source>
        <dbReference type="SAM" id="MobiDB-lite"/>
    </source>
</evidence>
<evidence type="ECO:0000256" key="1">
    <source>
        <dbReference type="ARBA" id="ARBA00002687"/>
    </source>
</evidence>
<reference evidence="7 8" key="1">
    <citation type="journal article" date="2018" name="Front. Microbiol.">
        <title>Genomic and genetic insights into a cosmopolitan fungus, Paecilomyces variotii (Eurotiales).</title>
        <authorList>
            <person name="Urquhart A.S."/>
            <person name="Mondo S.J."/>
            <person name="Makela M.R."/>
            <person name="Hane J.K."/>
            <person name="Wiebenga A."/>
            <person name="He G."/>
            <person name="Mihaltcheva S."/>
            <person name="Pangilinan J."/>
            <person name="Lipzen A."/>
            <person name="Barry K."/>
            <person name="de Vries R.P."/>
            <person name="Grigoriev I.V."/>
            <person name="Idnurm A."/>
        </authorList>
    </citation>
    <scope>NUCLEOTIDE SEQUENCE [LARGE SCALE GENOMIC DNA]</scope>
    <source>
        <strain evidence="7 8">CBS 101075</strain>
    </source>
</reference>
<dbReference type="STRING" id="264951.A0A443HNZ4"/>
<keyword evidence="5" id="KW-0539">Nucleus</keyword>
<feature type="compositionally biased region" description="Basic and acidic residues" evidence="6">
    <location>
        <begin position="1885"/>
        <end position="1897"/>
    </location>
</feature>
<comment type="subcellular location">
    <subcellularLocation>
        <location evidence="2">Nucleus</location>
    </subcellularLocation>
</comment>
<evidence type="ECO:0000256" key="3">
    <source>
        <dbReference type="ARBA" id="ARBA00007335"/>
    </source>
</evidence>